<dbReference type="OrthoDB" id="9830949at2"/>
<dbReference type="AlphaFoldDB" id="A0A368TZW4"/>
<evidence type="ECO:0000256" key="1">
    <source>
        <dbReference type="SAM" id="Coils"/>
    </source>
</evidence>
<keyword evidence="1" id="KW-0175">Coiled coil</keyword>
<accession>A0A368TZW4</accession>
<comment type="caution">
    <text evidence="2">The sequence shown here is derived from an EMBL/GenBank/DDBJ whole genome shotgun (WGS) entry which is preliminary data.</text>
</comment>
<evidence type="ECO:0000313" key="3">
    <source>
        <dbReference type="Proteomes" id="UP000253204"/>
    </source>
</evidence>
<sequence length="332" mass="36051">MFGIDSNASAWKSWIEQRQKAREAHSAVRVSEAENRHKTAQARLYHLLRELSPAGSWVSQPPTDDEVSREMNKLNARVEHYQKLGAGGKTGLAAHRHELDKLESAGTEEKDAAAALVDAQKREAVTRDALEKIESSMPAATPKALSALASEIASRQKQIQKIDAAIDGMQDESGHASLIEVEAIDAAAAVDAMEADALLGEVSKADMSTASTRLAKARKAAETARQQADKQASARRGLEFRRDAFEAEVAELDEIRTAAAFELGRVELAQAEAALLDALSGDRLQPLMDAVNRARSELNANAPEGTAYSTARLNIELPFLYEITMKLGHLEF</sequence>
<keyword evidence="3" id="KW-1185">Reference proteome</keyword>
<organism evidence="2 3">
    <name type="scientific">Vreelandella rituensis</name>
    <dbReference type="NCBI Taxonomy" id="2282306"/>
    <lineage>
        <taxon>Bacteria</taxon>
        <taxon>Pseudomonadati</taxon>
        <taxon>Pseudomonadota</taxon>
        <taxon>Gammaproteobacteria</taxon>
        <taxon>Oceanospirillales</taxon>
        <taxon>Halomonadaceae</taxon>
        <taxon>Vreelandella</taxon>
    </lineage>
</organism>
<evidence type="ECO:0000313" key="2">
    <source>
        <dbReference type="EMBL" id="RCV90308.1"/>
    </source>
</evidence>
<feature type="coiled-coil region" evidence="1">
    <location>
        <begin position="207"/>
        <end position="234"/>
    </location>
</feature>
<dbReference type="Proteomes" id="UP000253204">
    <property type="component" value="Unassembled WGS sequence"/>
</dbReference>
<dbReference type="RefSeq" id="WP_114487143.1">
    <property type="nucleotide sequence ID" value="NZ_CBCSHM010000030.1"/>
</dbReference>
<name>A0A368TZW4_9GAMM</name>
<gene>
    <name evidence="2" type="ORF">DU506_11880</name>
</gene>
<reference evidence="2 3" key="1">
    <citation type="submission" date="2018-07" db="EMBL/GenBank/DDBJ databases">
        <title>Halomonas rutogse sp. nov., isolated from Lake TangqianCo on Tibetan Plateau.</title>
        <authorList>
            <person name="Lu H."/>
            <person name="Xing P."/>
            <person name="Wu Q."/>
        </authorList>
    </citation>
    <scope>NUCLEOTIDE SEQUENCE [LARGE SCALE GENOMIC DNA]</scope>
    <source>
        <strain evidence="2 3">TQ8S</strain>
    </source>
</reference>
<dbReference type="EMBL" id="QPIJ01000027">
    <property type="protein sequence ID" value="RCV90308.1"/>
    <property type="molecule type" value="Genomic_DNA"/>
</dbReference>
<protein>
    <submittedName>
        <fullName evidence="2">Uncharacterized protein</fullName>
    </submittedName>
</protein>
<proteinExistence type="predicted"/>